<name>A0A5N7DRT1_9EURO</name>
<evidence type="ECO:0000313" key="2">
    <source>
        <dbReference type="Proteomes" id="UP000325579"/>
    </source>
</evidence>
<proteinExistence type="predicted"/>
<gene>
    <name evidence="1" type="ORF">BDV37DRAFT_109106</name>
</gene>
<accession>A0A5N7DRT1</accession>
<sequence length="191" mass="21279">MPEAFPCYKSSARIMETQQFASGFSFNPLALQGYFHALPAPFRESVECNQGYRKVEDCVIYRATVATAMKNCRSHNEKATESDYGEKLICTNGQSVFTSILWNGPRYMITQPLGNHRATSLVCLLSRLFVLVLALVSNKLTPEGPGYFKQIGGVWRHVPRKIILSVLLALPSLLTCSSMSFIRWPVVIPAG</sequence>
<dbReference type="AlphaFoldDB" id="A0A5N7DRT1"/>
<dbReference type="Proteomes" id="UP000325579">
    <property type="component" value="Unassembled WGS sequence"/>
</dbReference>
<keyword evidence="2" id="KW-1185">Reference proteome</keyword>
<organism evidence="1 2">
    <name type="scientific">Aspergillus pseudonomiae</name>
    <dbReference type="NCBI Taxonomy" id="1506151"/>
    <lineage>
        <taxon>Eukaryota</taxon>
        <taxon>Fungi</taxon>
        <taxon>Dikarya</taxon>
        <taxon>Ascomycota</taxon>
        <taxon>Pezizomycotina</taxon>
        <taxon>Eurotiomycetes</taxon>
        <taxon>Eurotiomycetidae</taxon>
        <taxon>Eurotiales</taxon>
        <taxon>Aspergillaceae</taxon>
        <taxon>Aspergillus</taxon>
        <taxon>Aspergillus subgen. Circumdati</taxon>
    </lineage>
</organism>
<dbReference type="GeneID" id="43663026"/>
<protein>
    <submittedName>
        <fullName evidence="1">Uncharacterized protein</fullName>
    </submittedName>
</protein>
<dbReference type="EMBL" id="ML736740">
    <property type="protein sequence ID" value="KAE8409114.1"/>
    <property type="molecule type" value="Genomic_DNA"/>
</dbReference>
<evidence type="ECO:0000313" key="1">
    <source>
        <dbReference type="EMBL" id="KAE8409114.1"/>
    </source>
</evidence>
<dbReference type="RefSeq" id="XP_031946433.1">
    <property type="nucleotide sequence ID" value="XM_032078335.1"/>
</dbReference>
<reference evidence="1 2" key="1">
    <citation type="submission" date="2019-04" db="EMBL/GenBank/DDBJ databases">
        <authorList>
            <consortium name="DOE Joint Genome Institute"/>
            <person name="Mondo S."/>
            <person name="Kjaerbolling I."/>
            <person name="Vesth T."/>
            <person name="Frisvad J.C."/>
            <person name="Nybo J.L."/>
            <person name="Theobald S."/>
            <person name="Kildgaard S."/>
            <person name="Isbrandt T."/>
            <person name="Kuo A."/>
            <person name="Sato A."/>
            <person name="Lyhne E.K."/>
            <person name="Kogle M.E."/>
            <person name="Wiebenga A."/>
            <person name="Kun R.S."/>
            <person name="Lubbers R.J."/>
            <person name="Makela M.R."/>
            <person name="Barry K."/>
            <person name="Chovatia M."/>
            <person name="Clum A."/>
            <person name="Daum C."/>
            <person name="Haridas S."/>
            <person name="He G."/>
            <person name="LaButti K."/>
            <person name="Lipzen A."/>
            <person name="Riley R."/>
            <person name="Salamov A."/>
            <person name="Simmons B.A."/>
            <person name="Magnuson J.K."/>
            <person name="Henrissat B."/>
            <person name="Mortensen U.H."/>
            <person name="Larsen T.O."/>
            <person name="Devries R.P."/>
            <person name="Grigoriev I.V."/>
            <person name="Machida M."/>
            <person name="Baker S.E."/>
            <person name="Andersen M.R."/>
            <person name="Cantor M.N."/>
            <person name="Hua S.X."/>
        </authorList>
    </citation>
    <scope>NUCLEOTIDE SEQUENCE [LARGE SCALE GENOMIC DNA]</scope>
    <source>
        <strain evidence="1 2">CBS 119388</strain>
    </source>
</reference>